<name>A0A2P6TRP0_CHLSO</name>
<sequence>MVQPGRSGPATAPKAAGKVPAGLFNSRNELAVTSIFGWCLSSISKDDVVHNIQNYLQGFDGGQAQVYRCRWQNLPAQWDGSQSVIEDGTPVAVKIMKLVKPGMKPFEQMTAQHEFLSAGRYLERQLRIEVNILGALHHPYPEGSCGKRVVHPLGIIRWGGEWQEDPVKRAQLYWEPMYGFCLPYYELGSLMALMRTVCHE</sequence>
<keyword evidence="2" id="KW-1185">Reference proteome</keyword>
<dbReference type="AlphaFoldDB" id="A0A2P6TRP0"/>
<proteinExistence type="predicted"/>
<evidence type="ECO:0000313" key="2">
    <source>
        <dbReference type="Proteomes" id="UP000239899"/>
    </source>
</evidence>
<dbReference type="SUPFAM" id="SSF56112">
    <property type="entry name" value="Protein kinase-like (PK-like)"/>
    <property type="match status" value="1"/>
</dbReference>
<protein>
    <submittedName>
        <fullName evidence="1">Transketolase</fullName>
    </submittedName>
</protein>
<organism evidence="1 2">
    <name type="scientific">Chlorella sorokiniana</name>
    <name type="common">Freshwater green alga</name>
    <dbReference type="NCBI Taxonomy" id="3076"/>
    <lineage>
        <taxon>Eukaryota</taxon>
        <taxon>Viridiplantae</taxon>
        <taxon>Chlorophyta</taxon>
        <taxon>core chlorophytes</taxon>
        <taxon>Trebouxiophyceae</taxon>
        <taxon>Chlorellales</taxon>
        <taxon>Chlorellaceae</taxon>
        <taxon>Chlorella clade</taxon>
        <taxon>Chlorella</taxon>
    </lineage>
</organism>
<dbReference type="EMBL" id="LHPG02000008">
    <property type="protein sequence ID" value="PRW56724.1"/>
    <property type="molecule type" value="Genomic_DNA"/>
</dbReference>
<gene>
    <name evidence="1" type="ORF">C2E21_4602</name>
</gene>
<dbReference type="InterPro" id="IPR011009">
    <property type="entry name" value="Kinase-like_dom_sf"/>
</dbReference>
<comment type="caution">
    <text evidence="1">The sequence shown here is derived from an EMBL/GenBank/DDBJ whole genome shotgun (WGS) entry which is preliminary data.</text>
</comment>
<reference evidence="1 2" key="1">
    <citation type="journal article" date="2018" name="Plant J.">
        <title>Genome sequences of Chlorella sorokiniana UTEX 1602 and Micractinium conductrix SAG 241.80: implications to maltose excretion by a green alga.</title>
        <authorList>
            <person name="Arriola M.B."/>
            <person name="Velmurugan N."/>
            <person name="Zhang Y."/>
            <person name="Plunkett M.H."/>
            <person name="Hondzo H."/>
            <person name="Barney B.M."/>
        </authorList>
    </citation>
    <scope>NUCLEOTIDE SEQUENCE [LARGE SCALE GENOMIC DNA]</scope>
    <source>
        <strain evidence="2">UTEX 1602</strain>
    </source>
</reference>
<dbReference type="Proteomes" id="UP000239899">
    <property type="component" value="Unassembled WGS sequence"/>
</dbReference>
<evidence type="ECO:0000313" key="1">
    <source>
        <dbReference type="EMBL" id="PRW56724.1"/>
    </source>
</evidence>
<accession>A0A2P6TRP0</accession>